<reference evidence="2 3" key="1">
    <citation type="submission" date="2020-02" db="EMBL/GenBank/DDBJ databases">
        <authorList>
            <person name="Ferguson B K."/>
        </authorList>
    </citation>
    <scope>NUCLEOTIDE SEQUENCE [LARGE SCALE GENOMIC DNA]</scope>
</reference>
<gene>
    <name evidence="2" type="ORF">TBRA_LOCUS5285</name>
</gene>
<evidence type="ECO:0000256" key="1">
    <source>
        <dbReference type="SAM" id="SignalP"/>
    </source>
</evidence>
<name>A0A6H5I605_9HYME</name>
<protein>
    <submittedName>
        <fullName evidence="2">Uncharacterized protein</fullName>
    </submittedName>
</protein>
<feature type="signal peptide" evidence="1">
    <location>
        <begin position="1"/>
        <end position="21"/>
    </location>
</feature>
<dbReference type="AlphaFoldDB" id="A0A6H5I605"/>
<evidence type="ECO:0000313" key="2">
    <source>
        <dbReference type="EMBL" id="CAB0033371.1"/>
    </source>
</evidence>
<organism evidence="2 3">
    <name type="scientific">Trichogramma brassicae</name>
    <dbReference type="NCBI Taxonomy" id="86971"/>
    <lineage>
        <taxon>Eukaryota</taxon>
        <taxon>Metazoa</taxon>
        <taxon>Ecdysozoa</taxon>
        <taxon>Arthropoda</taxon>
        <taxon>Hexapoda</taxon>
        <taxon>Insecta</taxon>
        <taxon>Pterygota</taxon>
        <taxon>Neoptera</taxon>
        <taxon>Endopterygota</taxon>
        <taxon>Hymenoptera</taxon>
        <taxon>Apocrita</taxon>
        <taxon>Proctotrupomorpha</taxon>
        <taxon>Chalcidoidea</taxon>
        <taxon>Trichogrammatidae</taxon>
        <taxon>Trichogramma</taxon>
    </lineage>
</organism>
<keyword evidence="3" id="KW-1185">Reference proteome</keyword>
<dbReference type="Proteomes" id="UP000479190">
    <property type="component" value="Unassembled WGS sequence"/>
</dbReference>
<accession>A0A6H5I605</accession>
<sequence length="228" mass="25088">MGKCSLPGILLLFVSLSHVHGMDLTYLGMMKDRDANIEVTRYAQPICLVVPESVTACKPDDPLYPVKLTGRSMSSKAKGQTKLLVSDDRIKLSLGLDQLEPSSLVDKDELHVPMSQQAQRGNYRIIKGGRSISFWQTRRPIAISRIVESPVTATLIVAENQCLPLDLGIEACPGYQLPTEADLPPASNDKTNHEGNLRVDFDVDAPIQNYEELASALATALERDIFNK</sequence>
<proteinExistence type="predicted"/>
<dbReference type="OrthoDB" id="10389637at2759"/>
<evidence type="ECO:0000313" key="3">
    <source>
        <dbReference type="Proteomes" id="UP000479190"/>
    </source>
</evidence>
<dbReference type="EMBL" id="CADCXV010000707">
    <property type="protein sequence ID" value="CAB0033371.1"/>
    <property type="molecule type" value="Genomic_DNA"/>
</dbReference>
<feature type="chain" id="PRO_5026127067" evidence="1">
    <location>
        <begin position="22"/>
        <end position="228"/>
    </location>
</feature>
<keyword evidence="1" id="KW-0732">Signal</keyword>